<evidence type="ECO:0000313" key="8">
    <source>
        <dbReference type="Proteomes" id="UP000604825"/>
    </source>
</evidence>
<sequence length="176" mass="19222">MHQTMCIPVIVFACVCVLLLVAAVSCVLAVRALLRAATREMALNADLVRQKEALQQAERKSMNKSNAFASSSHDIRSTLSAIAGLVDMSRSESQSLPGIMENLDQMGVCTNKLFDILNSILDTSKVQSGKMQLEEAEFSMADVLQESVDMANVTGVRRGVEVVWDPCDFSVLSRPR</sequence>
<accession>A0A811QXM6</accession>
<dbReference type="SMART" id="SM00388">
    <property type="entry name" value="HisKA"/>
    <property type="match status" value="1"/>
</dbReference>
<dbReference type="Gene3D" id="1.10.287.130">
    <property type="match status" value="1"/>
</dbReference>
<dbReference type="PANTHER" id="PTHR43719:SF75">
    <property type="entry name" value="HISTIDINE KINASE CKI1"/>
    <property type="match status" value="1"/>
</dbReference>
<evidence type="ECO:0000256" key="4">
    <source>
        <dbReference type="ARBA" id="ARBA00023012"/>
    </source>
</evidence>
<reference evidence="7" key="1">
    <citation type="submission" date="2020-10" db="EMBL/GenBank/DDBJ databases">
        <authorList>
            <person name="Han B."/>
            <person name="Lu T."/>
            <person name="Zhao Q."/>
            <person name="Huang X."/>
            <person name="Zhao Y."/>
        </authorList>
    </citation>
    <scope>NUCLEOTIDE SEQUENCE</scope>
</reference>
<dbReference type="InterPro" id="IPR036097">
    <property type="entry name" value="HisK_dim/P_sf"/>
</dbReference>
<feature type="coiled-coil region" evidence="5">
    <location>
        <begin position="40"/>
        <end position="67"/>
    </location>
</feature>
<dbReference type="EMBL" id="CAJGYO010000011">
    <property type="protein sequence ID" value="CAD6261161.1"/>
    <property type="molecule type" value="Genomic_DNA"/>
</dbReference>
<dbReference type="Proteomes" id="UP000604825">
    <property type="component" value="Unassembled WGS sequence"/>
</dbReference>
<dbReference type="PANTHER" id="PTHR43719">
    <property type="entry name" value="TWO-COMPONENT HISTIDINE KINASE"/>
    <property type="match status" value="1"/>
</dbReference>
<comment type="caution">
    <text evidence="7">The sequence shown here is derived from an EMBL/GenBank/DDBJ whole genome shotgun (WGS) entry which is preliminary data.</text>
</comment>
<dbReference type="Pfam" id="PF00512">
    <property type="entry name" value="HisKA"/>
    <property type="match status" value="1"/>
</dbReference>
<evidence type="ECO:0000256" key="5">
    <source>
        <dbReference type="SAM" id="Coils"/>
    </source>
</evidence>
<evidence type="ECO:0000313" key="7">
    <source>
        <dbReference type="EMBL" id="CAD6261161.1"/>
    </source>
</evidence>
<keyword evidence="8" id="KW-1185">Reference proteome</keyword>
<gene>
    <name evidence="7" type="ORF">NCGR_LOCUS44582</name>
</gene>
<keyword evidence="5" id="KW-0175">Coiled coil</keyword>
<keyword evidence="4" id="KW-0902">Two-component regulatory system</keyword>
<dbReference type="OrthoDB" id="692855at2759"/>
<evidence type="ECO:0000256" key="2">
    <source>
        <dbReference type="ARBA" id="ARBA00012438"/>
    </source>
</evidence>
<organism evidence="7 8">
    <name type="scientific">Miscanthus lutarioriparius</name>
    <dbReference type="NCBI Taxonomy" id="422564"/>
    <lineage>
        <taxon>Eukaryota</taxon>
        <taxon>Viridiplantae</taxon>
        <taxon>Streptophyta</taxon>
        <taxon>Embryophyta</taxon>
        <taxon>Tracheophyta</taxon>
        <taxon>Spermatophyta</taxon>
        <taxon>Magnoliopsida</taxon>
        <taxon>Liliopsida</taxon>
        <taxon>Poales</taxon>
        <taxon>Poaceae</taxon>
        <taxon>PACMAD clade</taxon>
        <taxon>Panicoideae</taxon>
        <taxon>Andropogonodae</taxon>
        <taxon>Andropogoneae</taxon>
        <taxon>Saccharinae</taxon>
        <taxon>Miscanthus</taxon>
    </lineage>
</organism>
<protein>
    <recommendedName>
        <fullName evidence="2">histidine kinase</fullName>
        <ecNumber evidence="2">2.7.13.3</ecNumber>
    </recommendedName>
</protein>
<keyword evidence="3" id="KW-0597">Phosphoprotein</keyword>
<dbReference type="GO" id="GO:0000155">
    <property type="term" value="F:phosphorelay sensor kinase activity"/>
    <property type="evidence" value="ECO:0007669"/>
    <property type="project" value="InterPro"/>
</dbReference>
<evidence type="ECO:0000259" key="6">
    <source>
        <dbReference type="SMART" id="SM00388"/>
    </source>
</evidence>
<dbReference type="CDD" id="cd00082">
    <property type="entry name" value="HisKA"/>
    <property type="match status" value="1"/>
</dbReference>
<dbReference type="EC" id="2.7.13.3" evidence="2"/>
<feature type="domain" description="Signal transduction histidine kinase dimerisation/phosphoacceptor" evidence="6">
    <location>
        <begin position="63"/>
        <end position="129"/>
    </location>
</feature>
<proteinExistence type="predicted"/>
<evidence type="ECO:0000256" key="1">
    <source>
        <dbReference type="ARBA" id="ARBA00000085"/>
    </source>
</evidence>
<comment type="catalytic activity">
    <reaction evidence="1">
        <text>ATP + protein L-histidine = ADP + protein N-phospho-L-histidine.</text>
        <dbReference type="EC" id="2.7.13.3"/>
    </reaction>
</comment>
<evidence type="ECO:0000256" key="3">
    <source>
        <dbReference type="ARBA" id="ARBA00022553"/>
    </source>
</evidence>
<dbReference type="SUPFAM" id="SSF47384">
    <property type="entry name" value="Homodimeric domain of signal transducing histidine kinase"/>
    <property type="match status" value="1"/>
</dbReference>
<dbReference type="AlphaFoldDB" id="A0A811QXM6"/>
<dbReference type="InterPro" id="IPR003661">
    <property type="entry name" value="HisK_dim/P_dom"/>
</dbReference>
<name>A0A811QXM6_9POAL</name>
<dbReference type="InterPro" id="IPR050956">
    <property type="entry name" value="2C_system_His_kinase"/>
</dbReference>